<feature type="region of interest" description="Disordered" evidence="1">
    <location>
        <begin position="44"/>
        <end position="67"/>
    </location>
</feature>
<organism evidence="2 3">
    <name type="scientific">Isoptericola hypogeus</name>
    <dbReference type="NCBI Taxonomy" id="300179"/>
    <lineage>
        <taxon>Bacteria</taxon>
        <taxon>Bacillati</taxon>
        <taxon>Actinomycetota</taxon>
        <taxon>Actinomycetes</taxon>
        <taxon>Micrococcales</taxon>
        <taxon>Promicromonosporaceae</taxon>
        <taxon>Isoptericola</taxon>
    </lineage>
</organism>
<protein>
    <submittedName>
        <fullName evidence="2">Uncharacterized protein</fullName>
    </submittedName>
</protein>
<dbReference type="Proteomes" id="UP001501138">
    <property type="component" value="Unassembled WGS sequence"/>
</dbReference>
<gene>
    <name evidence="2" type="ORF">GCM10009809_03210</name>
</gene>
<name>A0ABN2IRE3_9MICO</name>
<accession>A0ABN2IRE3</accession>
<dbReference type="InterPro" id="IPR046561">
    <property type="entry name" value="DUF6716"/>
</dbReference>
<dbReference type="RefSeq" id="WP_344244977.1">
    <property type="nucleotide sequence ID" value="NZ_BAAAPM010000002.1"/>
</dbReference>
<evidence type="ECO:0000313" key="3">
    <source>
        <dbReference type="Proteomes" id="UP001501138"/>
    </source>
</evidence>
<proteinExistence type="predicted"/>
<sequence>MTAGTTVLGTGTLRATAAPRVLAVADSDSYLKWAAWTLARLRDDGGQDGGGQDDRGQDDGGQDGGAAPRVSAVLVRSPIAPTPGQASAAVAGTGLAPPPVLGTAAQRRLLRRTRPDVVLVAATGPVAELVARQAAGVRAGRRPALVTGLPGMALPATTHGTGWRRWCDAFVVHAAVEAGPYAEAFAAHGAAPELVLTRLPFLDPAPPVPSAEHGVGIVIDPDNDPHPVFGGKARVGRVVLAAQAKVPASRDDRVALLDGLAKLSRGGLEVVVKLRARAGERQTHNEEHPLDALWAAERARLGHPEGAVRFATGPMSDHLVPGTALLTVSSTAALESLARGLPTIFLTDFGVGPGLLNEPFAGSGCLRRLDEVAATLRAGGPTPDPAWCAEHYLQSAPSQLPAAVAALAARARAGELPGRAVTPWSWPRHTYTVVRSALPVRVARALRR</sequence>
<reference evidence="2 3" key="1">
    <citation type="journal article" date="2019" name="Int. J. Syst. Evol. Microbiol.">
        <title>The Global Catalogue of Microorganisms (GCM) 10K type strain sequencing project: providing services to taxonomists for standard genome sequencing and annotation.</title>
        <authorList>
            <consortium name="The Broad Institute Genomics Platform"/>
            <consortium name="The Broad Institute Genome Sequencing Center for Infectious Disease"/>
            <person name="Wu L."/>
            <person name="Ma J."/>
        </authorList>
    </citation>
    <scope>NUCLEOTIDE SEQUENCE [LARGE SCALE GENOMIC DNA]</scope>
    <source>
        <strain evidence="2 3">JCM 15589</strain>
    </source>
</reference>
<dbReference type="EMBL" id="BAAAPM010000002">
    <property type="protein sequence ID" value="GAA1710227.1"/>
    <property type="molecule type" value="Genomic_DNA"/>
</dbReference>
<evidence type="ECO:0000313" key="2">
    <source>
        <dbReference type="EMBL" id="GAA1710227.1"/>
    </source>
</evidence>
<evidence type="ECO:0000256" key="1">
    <source>
        <dbReference type="SAM" id="MobiDB-lite"/>
    </source>
</evidence>
<keyword evidence="3" id="KW-1185">Reference proteome</keyword>
<dbReference type="Pfam" id="PF20471">
    <property type="entry name" value="DUF6716"/>
    <property type="match status" value="1"/>
</dbReference>
<comment type="caution">
    <text evidence="2">The sequence shown here is derived from an EMBL/GenBank/DDBJ whole genome shotgun (WGS) entry which is preliminary data.</text>
</comment>